<dbReference type="EMBL" id="MLJW01000031">
    <property type="protein sequence ID" value="OIR08590.1"/>
    <property type="molecule type" value="Genomic_DNA"/>
</dbReference>
<dbReference type="Gene3D" id="3.30.1330.60">
    <property type="entry name" value="OmpA-like domain"/>
    <property type="match status" value="1"/>
</dbReference>
<dbReference type="GO" id="GO:0005886">
    <property type="term" value="C:plasma membrane"/>
    <property type="evidence" value="ECO:0007669"/>
    <property type="project" value="UniProtKB-SubCell"/>
</dbReference>
<evidence type="ECO:0000256" key="6">
    <source>
        <dbReference type="ARBA" id="ARBA00023136"/>
    </source>
</evidence>
<dbReference type="InterPro" id="IPR006665">
    <property type="entry name" value="OmpA-like"/>
</dbReference>
<evidence type="ECO:0000313" key="10">
    <source>
        <dbReference type="EMBL" id="OIR08590.1"/>
    </source>
</evidence>
<dbReference type="InterPro" id="IPR050330">
    <property type="entry name" value="Bact_OuterMem_StrucFunc"/>
</dbReference>
<feature type="coiled-coil region" evidence="7">
    <location>
        <begin position="126"/>
        <end position="156"/>
    </location>
</feature>
<organism evidence="10">
    <name type="scientific">mine drainage metagenome</name>
    <dbReference type="NCBI Taxonomy" id="410659"/>
    <lineage>
        <taxon>unclassified sequences</taxon>
        <taxon>metagenomes</taxon>
        <taxon>ecological metagenomes</taxon>
    </lineage>
</organism>
<evidence type="ECO:0000256" key="3">
    <source>
        <dbReference type="ARBA" id="ARBA00022475"/>
    </source>
</evidence>
<dbReference type="AlphaFoldDB" id="A0A1J5T8Y0"/>
<keyword evidence="3" id="KW-1003">Cell membrane</keyword>
<dbReference type="InterPro" id="IPR025713">
    <property type="entry name" value="MotB-like_N_dom"/>
</dbReference>
<keyword evidence="6 8" id="KW-0472">Membrane</keyword>
<dbReference type="Pfam" id="PF00691">
    <property type="entry name" value="OmpA"/>
    <property type="match status" value="1"/>
</dbReference>
<evidence type="ECO:0000256" key="1">
    <source>
        <dbReference type="ARBA" id="ARBA00004162"/>
    </source>
</evidence>
<dbReference type="NCBIfam" id="NF006548">
    <property type="entry name" value="PRK09041.1"/>
    <property type="match status" value="1"/>
</dbReference>
<sequence>MAALNPEAEKSDKKKTRPPVIRKITRKIIKPHHSGTWKIAYADFVTAMMAFFLLMWLIGSNSEARLRGVAEYFRTPLSVAFAGGKDMSDRSSILDAGINSPIEGNAQLKRGETTGSHLIDLNDGRRQAQRNEMARLQELKRRLEQEIDANAELRKFKDQFQIDITTDGLRIQIIDKQNRPMFDLGSANLQPYTVDILRKFGSTLNSVPNMIGITGHTDATPYQGSARNYSNWELSLDRANAARRALIGGGIQGDKIIRVVGLSSSALFDSSNPFSPQNRRISIIVMNAQAEESARTDGARLESE</sequence>
<evidence type="ECO:0000256" key="4">
    <source>
        <dbReference type="ARBA" id="ARBA00022692"/>
    </source>
</evidence>
<evidence type="ECO:0000256" key="2">
    <source>
        <dbReference type="ARBA" id="ARBA00008914"/>
    </source>
</evidence>
<protein>
    <submittedName>
        <fullName evidence="10">Motility protein B</fullName>
    </submittedName>
</protein>
<comment type="subcellular location">
    <subcellularLocation>
        <location evidence="1">Cell membrane</location>
        <topology evidence="1">Single-pass membrane protein</topology>
    </subcellularLocation>
</comment>
<accession>A0A1J5T8Y0</accession>
<dbReference type="InterPro" id="IPR036737">
    <property type="entry name" value="OmpA-like_sf"/>
</dbReference>
<keyword evidence="4 8" id="KW-0812">Transmembrane</keyword>
<evidence type="ECO:0000256" key="8">
    <source>
        <dbReference type="SAM" id="Phobius"/>
    </source>
</evidence>
<name>A0A1J5T8Y0_9ZZZZ</name>
<evidence type="ECO:0000256" key="7">
    <source>
        <dbReference type="SAM" id="Coils"/>
    </source>
</evidence>
<dbReference type="SUPFAM" id="SSF103088">
    <property type="entry name" value="OmpA-like"/>
    <property type="match status" value="1"/>
</dbReference>
<comment type="caution">
    <text evidence="10">The sequence shown here is derived from an EMBL/GenBank/DDBJ whole genome shotgun (WGS) entry which is preliminary data.</text>
</comment>
<evidence type="ECO:0000259" key="9">
    <source>
        <dbReference type="PROSITE" id="PS51123"/>
    </source>
</evidence>
<evidence type="ECO:0000256" key="5">
    <source>
        <dbReference type="ARBA" id="ARBA00022989"/>
    </source>
</evidence>
<proteinExistence type="inferred from homology"/>
<feature type="transmembrane region" description="Helical" evidence="8">
    <location>
        <begin position="39"/>
        <end position="58"/>
    </location>
</feature>
<keyword evidence="7" id="KW-0175">Coiled coil</keyword>
<dbReference type="PANTHER" id="PTHR30329">
    <property type="entry name" value="STATOR ELEMENT OF FLAGELLAR MOTOR COMPLEX"/>
    <property type="match status" value="1"/>
</dbReference>
<dbReference type="PROSITE" id="PS51123">
    <property type="entry name" value="OMPA_2"/>
    <property type="match status" value="1"/>
</dbReference>
<gene>
    <name evidence="10" type="primary">motB_8</name>
    <name evidence="10" type="ORF">GALL_93840</name>
</gene>
<dbReference type="PANTHER" id="PTHR30329:SF21">
    <property type="entry name" value="LIPOPROTEIN YIAD-RELATED"/>
    <property type="match status" value="1"/>
</dbReference>
<comment type="similarity">
    <text evidence="2">Belongs to the MotB family.</text>
</comment>
<dbReference type="CDD" id="cd07185">
    <property type="entry name" value="OmpA_C-like"/>
    <property type="match status" value="1"/>
</dbReference>
<keyword evidence="5 8" id="KW-1133">Transmembrane helix</keyword>
<feature type="domain" description="OmpA-like" evidence="9">
    <location>
        <begin position="169"/>
        <end position="289"/>
    </location>
</feature>
<reference evidence="10" key="1">
    <citation type="submission" date="2016-10" db="EMBL/GenBank/DDBJ databases">
        <title>Sequence of Gallionella enrichment culture.</title>
        <authorList>
            <person name="Poehlein A."/>
            <person name="Muehling M."/>
            <person name="Daniel R."/>
        </authorList>
    </citation>
    <scope>NUCLEOTIDE SEQUENCE</scope>
</reference>
<dbReference type="Pfam" id="PF13677">
    <property type="entry name" value="MotB_plug"/>
    <property type="match status" value="1"/>
</dbReference>